<accession>A0A6B0UNI1</accession>
<evidence type="ECO:0000256" key="1">
    <source>
        <dbReference type="SAM" id="MobiDB-lite"/>
    </source>
</evidence>
<evidence type="ECO:0000313" key="2">
    <source>
        <dbReference type="EMBL" id="MXU90948.1"/>
    </source>
</evidence>
<sequence length="119" mass="12562">MMPLMVRVSSSSTAARALFCSLARPIICCVSSGSKLTKTSPSWYGTGDSSPPIKTSSAASSRLRSSFSRCFISSVASSSLAFCLANLLIISWSSAVTWTSFSDCIEFCCTVAAIVKHVV</sequence>
<feature type="region of interest" description="Disordered" evidence="1">
    <location>
        <begin position="36"/>
        <end position="55"/>
    </location>
</feature>
<protein>
    <submittedName>
        <fullName evidence="2">Putative secreted protein</fullName>
    </submittedName>
</protein>
<dbReference type="AlphaFoldDB" id="A0A6B0UNI1"/>
<name>A0A6B0UNI1_IXORI</name>
<organism evidence="2">
    <name type="scientific">Ixodes ricinus</name>
    <name type="common">Common tick</name>
    <name type="synonym">Acarus ricinus</name>
    <dbReference type="NCBI Taxonomy" id="34613"/>
    <lineage>
        <taxon>Eukaryota</taxon>
        <taxon>Metazoa</taxon>
        <taxon>Ecdysozoa</taxon>
        <taxon>Arthropoda</taxon>
        <taxon>Chelicerata</taxon>
        <taxon>Arachnida</taxon>
        <taxon>Acari</taxon>
        <taxon>Parasitiformes</taxon>
        <taxon>Ixodida</taxon>
        <taxon>Ixodoidea</taxon>
        <taxon>Ixodidae</taxon>
        <taxon>Ixodinae</taxon>
        <taxon>Ixodes</taxon>
    </lineage>
</organism>
<dbReference type="EMBL" id="GIFC01008865">
    <property type="protein sequence ID" value="MXU90948.1"/>
    <property type="molecule type" value="Transcribed_RNA"/>
</dbReference>
<reference evidence="2" key="1">
    <citation type="submission" date="2019-12" db="EMBL/GenBank/DDBJ databases">
        <title>An insight into the sialome of adult female Ixodes ricinus ticks feeding for 6 days.</title>
        <authorList>
            <person name="Perner J."/>
            <person name="Ribeiro J.M.C."/>
        </authorList>
    </citation>
    <scope>NUCLEOTIDE SEQUENCE</scope>
    <source>
        <strain evidence="2">Semi-engorged</strain>
        <tissue evidence="2">Salivary glands</tissue>
    </source>
</reference>
<proteinExistence type="predicted"/>